<evidence type="ECO:0000256" key="2">
    <source>
        <dbReference type="SAM" id="SignalP"/>
    </source>
</evidence>
<keyword evidence="4" id="KW-1185">Reference proteome</keyword>
<dbReference type="NCBIfam" id="TIGR03370">
    <property type="entry name" value="VPLPA-CTERM"/>
    <property type="match status" value="1"/>
</dbReference>
<proteinExistence type="predicted"/>
<dbReference type="InterPro" id="IPR022472">
    <property type="entry name" value="VPLPA-CTERM"/>
</dbReference>
<evidence type="ECO:0000313" key="4">
    <source>
        <dbReference type="Proteomes" id="UP000612855"/>
    </source>
</evidence>
<feature type="transmembrane region" description="Helical" evidence="1">
    <location>
        <begin position="200"/>
        <end position="219"/>
    </location>
</feature>
<keyword evidence="1" id="KW-0472">Membrane</keyword>
<comment type="caution">
    <text evidence="3">The sequence shown here is derived from an EMBL/GenBank/DDBJ whole genome shotgun (WGS) entry which is preliminary data.</text>
</comment>
<feature type="chain" id="PRO_5037525047" description="VPLPA-CTERM protein sorting domain-containing protein" evidence="2">
    <location>
        <begin position="21"/>
        <end position="224"/>
    </location>
</feature>
<evidence type="ECO:0000313" key="3">
    <source>
        <dbReference type="EMBL" id="GGE28530.1"/>
    </source>
</evidence>
<keyword evidence="2" id="KW-0732">Signal</keyword>
<sequence>MKSLIAAALLALLGAVPASAFTVAGNGNVWLSGMPAGTSHLGDSVPDQSPTQYSGPAFSAGDILTFSVTGGVSFSGGTPSTGPDGSASFTYHSGGAVFGISGARAPINGLVAVFLGDDQPDGTAAPADLDFVGGLDFTSLSPLLKQVFFIGDGMGTGGVQEFVVPVGATRLFMGGMDGFGWYNNTGSFEVNATNLSAPAVPLPAGLPLLLTAFGAAALLRRRKA</sequence>
<feature type="signal peptide" evidence="2">
    <location>
        <begin position="1"/>
        <end position="20"/>
    </location>
</feature>
<protein>
    <recommendedName>
        <fullName evidence="5">VPLPA-CTERM protein sorting domain-containing protein</fullName>
    </recommendedName>
</protein>
<gene>
    <name evidence="3" type="ORF">GCM10011360_15870</name>
</gene>
<reference evidence="4" key="1">
    <citation type="journal article" date="2019" name="Int. J. Syst. Evol. Microbiol.">
        <title>The Global Catalogue of Microorganisms (GCM) 10K type strain sequencing project: providing services to taxonomists for standard genome sequencing and annotation.</title>
        <authorList>
            <consortium name="The Broad Institute Genomics Platform"/>
            <consortium name="The Broad Institute Genome Sequencing Center for Infectious Disease"/>
            <person name="Wu L."/>
            <person name="Ma J."/>
        </authorList>
    </citation>
    <scope>NUCLEOTIDE SEQUENCE [LARGE SCALE GENOMIC DNA]</scope>
    <source>
        <strain evidence="4">CGMCC 1.12664</strain>
    </source>
</reference>
<evidence type="ECO:0008006" key="5">
    <source>
        <dbReference type="Google" id="ProtNLM"/>
    </source>
</evidence>
<dbReference type="RefSeq" id="WP_188477117.1">
    <property type="nucleotide sequence ID" value="NZ_BMFJ01000001.1"/>
</dbReference>
<evidence type="ECO:0000256" key="1">
    <source>
        <dbReference type="SAM" id="Phobius"/>
    </source>
</evidence>
<dbReference type="AlphaFoldDB" id="A0A917EE45"/>
<organism evidence="3 4">
    <name type="scientific">Primorskyibacter flagellatus</name>
    <dbReference type="NCBI Taxonomy" id="1387277"/>
    <lineage>
        <taxon>Bacteria</taxon>
        <taxon>Pseudomonadati</taxon>
        <taxon>Pseudomonadota</taxon>
        <taxon>Alphaproteobacteria</taxon>
        <taxon>Rhodobacterales</taxon>
        <taxon>Roseobacteraceae</taxon>
        <taxon>Primorskyibacter</taxon>
    </lineage>
</organism>
<name>A0A917EE45_9RHOB</name>
<accession>A0A917EE45</accession>
<keyword evidence="1" id="KW-1133">Transmembrane helix</keyword>
<dbReference type="Gene3D" id="2.60.120.430">
    <property type="entry name" value="Galactose-binding lectin"/>
    <property type="match status" value="1"/>
</dbReference>
<dbReference type="Proteomes" id="UP000612855">
    <property type="component" value="Unassembled WGS sequence"/>
</dbReference>
<dbReference type="EMBL" id="BMFJ01000001">
    <property type="protein sequence ID" value="GGE28530.1"/>
    <property type="molecule type" value="Genomic_DNA"/>
</dbReference>
<keyword evidence="1" id="KW-0812">Transmembrane</keyword>